<protein>
    <submittedName>
        <fullName evidence="1">Similar to An12g00400</fullName>
    </submittedName>
</protein>
<comment type="caution">
    <text evidence="1">The sequence shown here is derived from an EMBL/GenBank/DDBJ whole genome shotgun (WGS) entry which is preliminary data.</text>
</comment>
<sequence length="40" mass="4908">MRYEDWDVILFPESSKVPIQEFKTQCFVTKDKGQCRRRLE</sequence>
<dbReference type="AlphaFoldDB" id="A0A146EY90"/>
<reference evidence="1 2" key="1">
    <citation type="journal article" date="2016" name="DNA Res.">
        <title>Genome sequence of Aspergillus luchuensis NBRC 4314.</title>
        <authorList>
            <person name="Yamada O."/>
            <person name="Machida M."/>
            <person name="Hosoyama A."/>
            <person name="Goto M."/>
            <person name="Takahashi T."/>
            <person name="Futagami T."/>
            <person name="Yamagata Y."/>
            <person name="Takeuchi M."/>
            <person name="Kobayashi T."/>
            <person name="Koike H."/>
            <person name="Abe K."/>
            <person name="Asai K."/>
            <person name="Arita M."/>
            <person name="Fujita N."/>
            <person name="Fukuda K."/>
            <person name="Higa K."/>
            <person name="Horikawa H."/>
            <person name="Ishikawa T."/>
            <person name="Jinno K."/>
            <person name="Kato Y."/>
            <person name="Kirimura K."/>
            <person name="Mizutani O."/>
            <person name="Nakasone K."/>
            <person name="Sano M."/>
            <person name="Shiraishi Y."/>
            <person name="Tsukahara M."/>
            <person name="Gomi K."/>
        </authorList>
    </citation>
    <scope>NUCLEOTIDE SEQUENCE [LARGE SCALE GENOMIC DNA]</scope>
    <source>
        <strain evidence="1 2">RIB 2604</strain>
    </source>
</reference>
<evidence type="ECO:0000313" key="1">
    <source>
        <dbReference type="EMBL" id="GAT19034.1"/>
    </source>
</evidence>
<dbReference type="Proteomes" id="UP000075230">
    <property type="component" value="Unassembled WGS sequence"/>
</dbReference>
<dbReference type="EMBL" id="BCWF01000003">
    <property type="protein sequence ID" value="GAT19034.1"/>
    <property type="molecule type" value="Genomic_DNA"/>
</dbReference>
<gene>
    <name evidence="1" type="ORF">RIB2604_00301320</name>
</gene>
<accession>A0A146EY90</accession>
<evidence type="ECO:0000313" key="2">
    <source>
        <dbReference type="Proteomes" id="UP000075230"/>
    </source>
</evidence>
<organism evidence="1 2">
    <name type="scientific">Aspergillus kawachii</name>
    <name type="common">White koji mold</name>
    <name type="synonym">Aspergillus awamori var. kawachi</name>
    <dbReference type="NCBI Taxonomy" id="1069201"/>
    <lineage>
        <taxon>Eukaryota</taxon>
        <taxon>Fungi</taxon>
        <taxon>Dikarya</taxon>
        <taxon>Ascomycota</taxon>
        <taxon>Pezizomycotina</taxon>
        <taxon>Eurotiomycetes</taxon>
        <taxon>Eurotiomycetidae</taxon>
        <taxon>Eurotiales</taxon>
        <taxon>Aspergillaceae</taxon>
        <taxon>Aspergillus</taxon>
        <taxon>Aspergillus subgen. Circumdati</taxon>
    </lineage>
</organism>
<name>A0A146EY90_ASPKA</name>
<reference evidence="2" key="2">
    <citation type="submission" date="2016-02" db="EMBL/GenBank/DDBJ databases">
        <title>Genome sequencing of Aspergillus luchuensis NBRC 4314.</title>
        <authorList>
            <person name="Yamada O."/>
        </authorList>
    </citation>
    <scope>NUCLEOTIDE SEQUENCE [LARGE SCALE GENOMIC DNA]</scope>
    <source>
        <strain evidence="2">RIB 2604</strain>
    </source>
</reference>
<proteinExistence type="predicted"/>